<protein>
    <recommendedName>
        <fullName evidence="4">Reverse transcriptase domain-containing protein</fullName>
    </recommendedName>
</protein>
<keyword evidence="3" id="KW-1185">Reference proteome</keyword>
<feature type="compositionally biased region" description="Acidic residues" evidence="1">
    <location>
        <begin position="460"/>
        <end position="480"/>
    </location>
</feature>
<evidence type="ECO:0000313" key="2">
    <source>
        <dbReference type="EMBL" id="KAF1975100.1"/>
    </source>
</evidence>
<gene>
    <name evidence="2" type="ORF">BU23DRAFT_552929</name>
</gene>
<name>A0A6A5VEF9_9PLEO</name>
<feature type="compositionally biased region" description="Basic and acidic residues" evidence="1">
    <location>
        <begin position="450"/>
        <end position="459"/>
    </location>
</feature>
<dbReference type="Proteomes" id="UP000800036">
    <property type="component" value="Unassembled WGS sequence"/>
</dbReference>
<dbReference type="PANTHER" id="PTHR37015">
    <property type="entry name" value="REVERSE TRANSCRIPTASE DOMAIN-CONTAINING PROTEIN"/>
    <property type="match status" value="1"/>
</dbReference>
<feature type="region of interest" description="Disordered" evidence="1">
    <location>
        <begin position="443"/>
        <end position="482"/>
    </location>
</feature>
<feature type="region of interest" description="Disordered" evidence="1">
    <location>
        <begin position="398"/>
        <end position="423"/>
    </location>
</feature>
<dbReference type="OrthoDB" id="74545at2759"/>
<dbReference type="EMBL" id="ML976672">
    <property type="protein sequence ID" value="KAF1975100.1"/>
    <property type="molecule type" value="Genomic_DNA"/>
</dbReference>
<organism evidence="2 3">
    <name type="scientific">Bimuria novae-zelandiae CBS 107.79</name>
    <dbReference type="NCBI Taxonomy" id="1447943"/>
    <lineage>
        <taxon>Eukaryota</taxon>
        <taxon>Fungi</taxon>
        <taxon>Dikarya</taxon>
        <taxon>Ascomycota</taxon>
        <taxon>Pezizomycotina</taxon>
        <taxon>Dothideomycetes</taxon>
        <taxon>Pleosporomycetidae</taxon>
        <taxon>Pleosporales</taxon>
        <taxon>Massarineae</taxon>
        <taxon>Didymosphaeriaceae</taxon>
        <taxon>Bimuria</taxon>
    </lineage>
</organism>
<evidence type="ECO:0000313" key="3">
    <source>
        <dbReference type="Proteomes" id="UP000800036"/>
    </source>
</evidence>
<feature type="region of interest" description="Disordered" evidence="1">
    <location>
        <begin position="827"/>
        <end position="851"/>
    </location>
</feature>
<reference evidence="2" key="1">
    <citation type="journal article" date="2020" name="Stud. Mycol.">
        <title>101 Dothideomycetes genomes: a test case for predicting lifestyles and emergence of pathogens.</title>
        <authorList>
            <person name="Haridas S."/>
            <person name="Albert R."/>
            <person name="Binder M."/>
            <person name="Bloem J."/>
            <person name="Labutti K."/>
            <person name="Salamov A."/>
            <person name="Andreopoulos B."/>
            <person name="Baker S."/>
            <person name="Barry K."/>
            <person name="Bills G."/>
            <person name="Bluhm B."/>
            <person name="Cannon C."/>
            <person name="Castanera R."/>
            <person name="Culley D."/>
            <person name="Daum C."/>
            <person name="Ezra D."/>
            <person name="Gonzalez J."/>
            <person name="Henrissat B."/>
            <person name="Kuo A."/>
            <person name="Liang C."/>
            <person name="Lipzen A."/>
            <person name="Lutzoni F."/>
            <person name="Magnuson J."/>
            <person name="Mondo S."/>
            <person name="Nolan M."/>
            <person name="Ohm R."/>
            <person name="Pangilinan J."/>
            <person name="Park H.-J."/>
            <person name="Ramirez L."/>
            <person name="Alfaro M."/>
            <person name="Sun H."/>
            <person name="Tritt A."/>
            <person name="Yoshinaga Y."/>
            <person name="Zwiers L.-H."/>
            <person name="Turgeon B."/>
            <person name="Goodwin S."/>
            <person name="Spatafora J."/>
            <person name="Crous P."/>
            <person name="Grigoriev I."/>
        </authorList>
    </citation>
    <scope>NUCLEOTIDE SEQUENCE</scope>
    <source>
        <strain evidence="2">CBS 107.79</strain>
    </source>
</reference>
<evidence type="ECO:0008006" key="4">
    <source>
        <dbReference type="Google" id="ProtNLM"/>
    </source>
</evidence>
<dbReference type="CDD" id="cd01709">
    <property type="entry name" value="RT_like_1"/>
    <property type="match status" value="1"/>
</dbReference>
<proteinExistence type="predicted"/>
<dbReference type="AlphaFoldDB" id="A0A6A5VEF9"/>
<evidence type="ECO:0000256" key="1">
    <source>
        <dbReference type="SAM" id="MobiDB-lite"/>
    </source>
</evidence>
<dbReference type="PANTHER" id="PTHR37015:SF2">
    <property type="entry name" value="REVERSE TRANSCRIPTASE DOMAIN-CONTAINING PROTEIN"/>
    <property type="match status" value="1"/>
</dbReference>
<accession>A0A6A5VEF9</accession>
<sequence>MASSGSVFSKTLQDITTTKLEELAEQRHAFEEQYQQLLDSTSKLPDQLERLFVLVDGIKSCLGVVTIPSKKGTRGRVVVGSTGNHRLETDLKNLDRFLEQARYDPSVSPKVMENWEKMIYQYLSVQSAKYQYADLYGRLVTEWLSSEKSALAENDPDSGESFEELPPAKKLEARAKWEKVVFEPVDVDQEGLENYLNRIFCAEEDPEEEVPAALAALRRKVSSFENGLSGSQQFNVYTLKWVIQGLQASDLLTNEKREVLKDFLGNDVILGEIADVLNMRMAVLGRWSWGDQVSLEERRNVNGVYSIQMHEDLLQAIFLHYIGVRWSVVFKNAFGDFRREAWKKNEATVSKIDRLRREYYLGSRSTYNYPNLQDKRSDIHRKLYFSHQLLDYEQQSVEMQEGEEEADFRSYAQQAPTKRAMSVPPTQLARAAAAQVPRKQLASKAARKSYARERMVQAEKDEDAEEDAFEDDDDEEDDNDYQAKNPMKAKQELLHILATEIVLNTRLHGELTCFRSVFESWNPLLPHETIQAVLKFFGVSDKWRTFFKTFLQAPLKFADDPSSSPRLRRRGTPGSHALSDVFGEIVFACLDFAVNQATDGEMLYRLYDDIWFWSKDYEKCAQAWETVQQFAAAMNVEIDDVKTGSVRIFGCKAGQKSLDVDMDKRLPEGEIRWGFLYLDGTTGRFEIDEKMVAGHIEELRTQLQGKSKSVIDWIQAWNTYAATFFSSNFGKPANCFGREHVDKMLATHRRIQEKIFDDGNVVQFLKRTIEERFQVKDVPEGFLFFPVELGGLDLKSPFVGLLQIRESVKENPYDFVDEYEKKERKDYAEAKSSFDRGEKNRTRSQVEDPDFRPAHDADTFFPFEEYTAYREQLAPTGNAHIVRTYLNLMKRPKEESIDVSVQVKQAVDQLSGQSNLKGITGYWQGMEPYWKWVAQMYGPEMCERFGGLAVVDPGLLPIGMVSMFREKRIKWQG</sequence>